<keyword evidence="2" id="KW-1185">Reference proteome</keyword>
<accession>S2W1P8</accession>
<dbReference type="HOGENOM" id="CLU_1667831_0_0_11"/>
<name>S2W1P8_9ACTN</name>
<reference evidence="1 2" key="1">
    <citation type="submission" date="2013-04" db="EMBL/GenBank/DDBJ databases">
        <title>The Genome Sequence of Propionimicrobium lymphophilum ACS-093-V-SCH5.</title>
        <authorList>
            <consortium name="The Broad Institute Genomics Platform"/>
            <person name="Earl A."/>
            <person name="Ward D."/>
            <person name="Feldgarden M."/>
            <person name="Gevers D."/>
            <person name="Saerens B."/>
            <person name="Vaneechoutte M."/>
            <person name="Walker B."/>
            <person name="Young S."/>
            <person name="Zeng Q."/>
            <person name="Gargeya S."/>
            <person name="Fitzgerald M."/>
            <person name="Haas B."/>
            <person name="Abouelleil A."/>
            <person name="Allen A.W."/>
            <person name="Alvarado L."/>
            <person name="Arachchi H.M."/>
            <person name="Berlin A.M."/>
            <person name="Chapman S.B."/>
            <person name="Gainer-Dewar J."/>
            <person name="Goldberg J."/>
            <person name="Griggs A."/>
            <person name="Gujja S."/>
            <person name="Hansen M."/>
            <person name="Howarth C."/>
            <person name="Imamovic A."/>
            <person name="Ireland A."/>
            <person name="Larimer J."/>
            <person name="McCowan C."/>
            <person name="Murphy C."/>
            <person name="Pearson M."/>
            <person name="Poon T.W."/>
            <person name="Priest M."/>
            <person name="Roberts A."/>
            <person name="Saif S."/>
            <person name="Shea T."/>
            <person name="Sisk P."/>
            <person name="Sykes S."/>
            <person name="Wortman J."/>
            <person name="Nusbaum C."/>
            <person name="Birren B."/>
        </authorList>
    </citation>
    <scope>NUCLEOTIDE SEQUENCE [LARGE SCALE GENOMIC DNA]</scope>
    <source>
        <strain evidence="1 2">ACS-093-V-SCH5</strain>
    </source>
</reference>
<dbReference type="RefSeq" id="WP_016455456.1">
    <property type="nucleotide sequence ID" value="NZ_KE150269.1"/>
</dbReference>
<dbReference type="Proteomes" id="UP000014417">
    <property type="component" value="Unassembled WGS sequence"/>
</dbReference>
<organism evidence="1 2">
    <name type="scientific">Propionimicrobium lymphophilum ACS-093-V-SCH5</name>
    <dbReference type="NCBI Taxonomy" id="883161"/>
    <lineage>
        <taxon>Bacteria</taxon>
        <taxon>Bacillati</taxon>
        <taxon>Actinomycetota</taxon>
        <taxon>Actinomycetes</taxon>
        <taxon>Propionibacteriales</taxon>
        <taxon>Propionibacteriaceae</taxon>
        <taxon>Propionimicrobium</taxon>
    </lineage>
</organism>
<dbReference type="STRING" id="883161.HMPREF9306_00610"/>
<protein>
    <submittedName>
        <fullName evidence="1">Uncharacterized protein</fullName>
    </submittedName>
</protein>
<comment type="caution">
    <text evidence="1">The sequence shown here is derived from an EMBL/GenBank/DDBJ whole genome shotgun (WGS) entry which is preliminary data.</text>
</comment>
<dbReference type="EMBL" id="AGZR01000005">
    <property type="protein sequence ID" value="EPD33081.1"/>
    <property type="molecule type" value="Genomic_DNA"/>
</dbReference>
<sequence length="158" mass="17520">METSSHYSWVKAQPFKSLVCHLMATHQLPWRVVAVAAGVPSMVVKNMLFKDRPRIRSCDAKALMRLASGRMEQLKGMVADPLIMREGLSRLGSQVPNAARLAGLDEFSARSYLERGFGLANGLQQAWLLAACEARGIDHDDIFESARFDCEDRLVDAA</sequence>
<evidence type="ECO:0000313" key="1">
    <source>
        <dbReference type="EMBL" id="EPD33081.1"/>
    </source>
</evidence>
<evidence type="ECO:0000313" key="2">
    <source>
        <dbReference type="Proteomes" id="UP000014417"/>
    </source>
</evidence>
<dbReference type="OrthoDB" id="3711334at2"/>
<dbReference type="AlphaFoldDB" id="S2W1P8"/>
<gene>
    <name evidence="1" type="ORF">HMPREF9306_00610</name>
</gene>
<proteinExistence type="predicted"/>